<dbReference type="EMBL" id="PSQE01000008">
    <property type="protein sequence ID" value="RHN42798.1"/>
    <property type="molecule type" value="Genomic_DNA"/>
</dbReference>
<sequence length="45" mass="5071">MLTAGELGLCPLDSADTYQYSAYDHHLMQQIIRLQALQAKTKFSV</sequence>
<accession>A0A396GR12</accession>
<proteinExistence type="predicted"/>
<name>A0A396GR12_MEDTR</name>
<reference evidence="1" key="1">
    <citation type="journal article" date="2018" name="Nat. Plants">
        <title>Whole-genome landscape of Medicago truncatula symbiotic genes.</title>
        <authorList>
            <person name="Pecrix Y."/>
            <person name="Gamas P."/>
            <person name="Carrere S."/>
        </authorList>
    </citation>
    <scope>NUCLEOTIDE SEQUENCE</scope>
    <source>
        <tissue evidence="1">Leaves</tissue>
    </source>
</reference>
<gene>
    <name evidence="1" type="ORF">MtrunA17_Chr8g0380861</name>
</gene>
<dbReference type="Gramene" id="rna49287">
    <property type="protein sequence ID" value="RHN42798.1"/>
    <property type="gene ID" value="gene49287"/>
</dbReference>
<protein>
    <submittedName>
        <fullName evidence="1">Uncharacterized protein</fullName>
    </submittedName>
</protein>
<evidence type="ECO:0000313" key="1">
    <source>
        <dbReference type="EMBL" id="RHN42798.1"/>
    </source>
</evidence>
<dbReference type="AlphaFoldDB" id="A0A396GR12"/>
<dbReference type="Proteomes" id="UP000265566">
    <property type="component" value="Chromosome 8"/>
</dbReference>
<comment type="caution">
    <text evidence="1">The sequence shown here is derived from an EMBL/GenBank/DDBJ whole genome shotgun (WGS) entry which is preliminary data.</text>
</comment>
<organism evidence="1">
    <name type="scientific">Medicago truncatula</name>
    <name type="common">Barrel medic</name>
    <name type="synonym">Medicago tribuloides</name>
    <dbReference type="NCBI Taxonomy" id="3880"/>
    <lineage>
        <taxon>Eukaryota</taxon>
        <taxon>Viridiplantae</taxon>
        <taxon>Streptophyta</taxon>
        <taxon>Embryophyta</taxon>
        <taxon>Tracheophyta</taxon>
        <taxon>Spermatophyta</taxon>
        <taxon>Magnoliopsida</taxon>
        <taxon>eudicotyledons</taxon>
        <taxon>Gunneridae</taxon>
        <taxon>Pentapetalae</taxon>
        <taxon>rosids</taxon>
        <taxon>fabids</taxon>
        <taxon>Fabales</taxon>
        <taxon>Fabaceae</taxon>
        <taxon>Papilionoideae</taxon>
        <taxon>50 kb inversion clade</taxon>
        <taxon>NPAAA clade</taxon>
        <taxon>Hologalegina</taxon>
        <taxon>IRL clade</taxon>
        <taxon>Trifolieae</taxon>
        <taxon>Medicago</taxon>
    </lineage>
</organism>